<comment type="caution">
    <text evidence="2">The sequence shown here is derived from an EMBL/GenBank/DDBJ whole genome shotgun (WGS) entry which is preliminary data.</text>
</comment>
<feature type="compositionally biased region" description="Polar residues" evidence="1">
    <location>
        <begin position="41"/>
        <end position="51"/>
    </location>
</feature>
<accession>A0ABX0CL12</accession>
<sequence length="61" mass="6512">MTSPVMDEQYYVQFELGGQQVGLDPNGHAKRLTGVAPSGLSTISASASPNWSPRAPPPCRR</sequence>
<dbReference type="EMBL" id="JAAGUX010000023">
    <property type="protein sequence ID" value="NEW56968.1"/>
    <property type="molecule type" value="Genomic_DNA"/>
</dbReference>
<gene>
    <name evidence="2" type="ORF">GV794_15070</name>
</gene>
<evidence type="ECO:0000256" key="1">
    <source>
        <dbReference type="SAM" id="MobiDB-lite"/>
    </source>
</evidence>
<reference evidence="2 3" key="1">
    <citation type="submission" date="2020-01" db="EMBL/GenBank/DDBJ databases">
        <title>Genetics and antimicrobial susceptibilities of Nocardia species isolated from the soil; a comparison with species isolated from humans.</title>
        <authorList>
            <person name="Carrasco G."/>
            <person name="Monzon S."/>
            <person name="Sansegundo M."/>
            <person name="Garcia E."/>
            <person name="Garrido N."/>
            <person name="Medina M.J."/>
            <person name="Villalon P."/>
            <person name="Ramirez-Arocha A.C."/>
            <person name="Jimenez P."/>
            <person name="Cuesta I."/>
            <person name="Valdezate S."/>
        </authorList>
    </citation>
    <scope>NUCLEOTIDE SEQUENCE [LARGE SCALE GENOMIC DNA]</scope>
    <source>
        <strain evidence="2 3">CNM20110649</strain>
    </source>
</reference>
<name>A0ABX0CL12_9NOCA</name>
<organism evidence="2 3">
    <name type="scientific">Nocardia cyriacigeorgica</name>
    <dbReference type="NCBI Taxonomy" id="135487"/>
    <lineage>
        <taxon>Bacteria</taxon>
        <taxon>Bacillati</taxon>
        <taxon>Actinomycetota</taxon>
        <taxon>Actinomycetes</taxon>
        <taxon>Mycobacteriales</taxon>
        <taxon>Nocardiaceae</taxon>
        <taxon>Nocardia</taxon>
    </lineage>
</organism>
<dbReference type="RefSeq" id="WP_163824627.1">
    <property type="nucleotide sequence ID" value="NZ_JAAGUX010000023.1"/>
</dbReference>
<proteinExistence type="predicted"/>
<evidence type="ECO:0000313" key="2">
    <source>
        <dbReference type="EMBL" id="NEW56968.1"/>
    </source>
</evidence>
<dbReference type="Proteomes" id="UP000470876">
    <property type="component" value="Unassembled WGS sequence"/>
</dbReference>
<feature type="region of interest" description="Disordered" evidence="1">
    <location>
        <begin position="41"/>
        <end position="61"/>
    </location>
</feature>
<keyword evidence="3" id="KW-1185">Reference proteome</keyword>
<protein>
    <submittedName>
        <fullName evidence="2">Uncharacterized protein</fullName>
    </submittedName>
</protein>
<evidence type="ECO:0000313" key="3">
    <source>
        <dbReference type="Proteomes" id="UP000470876"/>
    </source>
</evidence>